<sequence length="82" mass="9288">MGVLVVLPEVVFGEITSSKLTIHQGGYSLKLYPTKTIGDAFKLQDQTLIVMKNNHQVTFTYHMKWCQQPSLYIFTLPPPFAS</sequence>
<name>A1ZC39_MICM2</name>
<protein>
    <submittedName>
        <fullName evidence="1">Uncharacterized protein</fullName>
    </submittedName>
</protein>
<keyword evidence="2" id="KW-1185">Reference proteome</keyword>
<dbReference type="EMBL" id="AAWS01000001">
    <property type="protein sequence ID" value="EAY31841.1"/>
    <property type="molecule type" value="Genomic_DNA"/>
</dbReference>
<accession>A1ZC39</accession>
<gene>
    <name evidence="1" type="ORF">M23134_01870</name>
</gene>
<dbReference type="AlphaFoldDB" id="A1ZC39"/>
<comment type="caution">
    <text evidence="1">The sequence shown here is derived from an EMBL/GenBank/DDBJ whole genome shotgun (WGS) entry which is preliminary data.</text>
</comment>
<evidence type="ECO:0000313" key="2">
    <source>
        <dbReference type="Proteomes" id="UP000004095"/>
    </source>
</evidence>
<organism evidence="1 2">
    <name type="scientific">Microscilla marina ATCC 23134</name>
    <dbReference type="NCBI Taxonomy" id="313606"/>
    <lineage>
        <taxon>Bacteria</taxon>
        <taxon>Pseudomonadati</taxon>
        <taxon>Bacteroidota</taxon>
        <taxon>Cytophagia</taxon>
        <taxon>Cytophagales</taxon>
        <taxon>Microscillaceae</taxon>
        <taxon>Microscilla</taxon>
    </lineage>
</organism>
<reference evidence="1 2" key="1">
    <citation type="submission" date="2007-01" db="EMBL/GenBank/DDBJ databases">
        <authorList>
            <person name="Haygood M."/>
            <person name="Podell S."/>
            <person name="Anderson C."/>
            <person name="Hopkinson B."/>
            <person name="Roe K."/>
            <person name="Barbeau K."/>
            <person name="Gaasterland T."/>
            <person name="Ferriera S."/>
            <person name="Johnson J."/>
            <person name="Kravitz S."/>
            <person name="Beeson K."/>
            <person name="Sutton G."/>
            <person name="Rogers Y.-H."/>
            <person name="Friedman R."/>
            <person name="Frazier M."/>
            <person name="Venter J.C."/>
        </authorList>
    </citation>
    <scope>NUCLEOTIDE SEQUENCE [LARGE SCALE GENOMIC DNA]</scope>
    <source>
        <strain evidence="1 2">ATCC 23134</strain>
    </source>
</reference>
<proteinExistence type="predicted"/>
<evidence type="ECO:0000313" key="1">
    <source>
        <dbReference type="EMBL" id="EAY31841.1"/>
    </source>
</evidence>
<dbReference type="Proteomes" id="UP000004095">
    <property type="component" value="Unassembled WGS sequence"/>
</dbReference>